<dbReference type="PANTHER" id="PTHR48111:SF1">
    <property type="entry name" value="TWO-COMPONENT RESPONSE REGULATOR ORR33"/>
    <property type="match status" value="1"/>
</dbReference>
<dbReference type="PROSITE" id="PS50110">
    <property type="entry name" value="RESPONSE_REGULATORY"/>
    <property type="match status" value="1"/>
</dbReference>
<dbReference type="PANTHER" id="PTHR48111">
    <property type="entry name" value="REGULATOR OF RPOS"/>
    <property type="match status" value="1"/>
</dbReference>
<evidence type="ECO:0000256" key="4">
    <source>
        <dbReference type="ARBA" id="ARBA00023125"/>
    </source>
</evidence>
<keyword evidence="1 6" id="KW-0597">Phosphoprotein</keyword>
<comment type="caution">
    <text evidence="8">The sequence shown here is derived from an EMBL/GenBank/DDBJ whole genome shotgun (WGS) entry which is preliminary data.</text>
</comment>
<evidence type="ECO:0000313" key="9">
    <source>
        <dbReference type="Proteomes" id="UP000298438"/>
    </source>
</evidence>
<dbReference type="OrthoDB" id="8964771at2"/>
<dbReference type="RefSeq" id="WP_135207487.1">
    <property type="nucleotide sequence ID" value="NZ_SPVF01000151.1"/>
</dbReference>
<dbReference type="GO" id="GO:0005829">
    <property type="term" value="C:cytosol"/>
    <property type="evidence" value="ECO:0007669"/>
    <property type="project" value="TreeGrafter"/>
</dbReference>
<keyword evidence="5" id="KW-0804">Transcription</keyword>
<dbReference type="GO" id="GO:0006355">
    <property type="term" value="P:regulation of DNA-templated transcription"/>
    <property type="evidence" value="ECO:0007669"/>
    <property type="project" value="TreeGrafter"/>
</dbReference>
<dbReference type="GO" id="GO:0000976">
    <property type="term" value="F:transcription cis-regulatory region binding"/>
    <property type="evidence" value="ECO:0007669"/>
    <property type="project" value="TreeGrafter"/>
</dbReference>
<dbReference type="AlphaFoldDB" id="A0A4Y9SGC3"/>
<dbReference type="EMBL" id="SPVF01000151">
    <property type="protein sequence ID" value="TFW19190.1"/>
    <property type="molecule type" value="Genomic_DNA"/>
</dbReference>
<dbReference type="GO" id="GO:0000156">
    <property type="term" value="F:phosphorelay response regulator activity"/>
    <property type="evidence" value="ECO:0007669"/>
    <property type="project" value="TreeGrafter"/>
</dbReference>
<dbReference type="InterPro" id="IPR001789">
    <property type="entry name" value="Sig_transdc_resp-reg_receiver"/>
</dbReference>
<sequence>MSRQAELRVLVADDEGVMRTLLASLLRQAGYPGIVYAADGQQALDVLSDPAAPVDLAFLDIQMPGFTGLELLGMLPAQAVPFCVIVSAHSALENVLAAVQAGARGFIVKPYAARQVGDILAKFEAETR</sequence>
<keyword evidence="3" id="KW-0805">Transcription regulation</keyword>
<evidence type="ECO:0000256" key="6">
    <source>
        <dbReference type="PROSITE-ProRule" id="PRU00169"/>
    </source>
</evidence>
<gene>
    <name evidence="8" type="ORF">E4L96_12135</name>
</gene>
<keyword evidence="2" id="KW-0902">Two-component regulatory system</keyword>
<dbReference type="GO" id="GO:0032993">
    <property type="term" value="C:protein-DNA complex"/>
    <property type="evidence" value="ECO:0007669"/>
    <property type="project" value="TreeGrafter"/>
</dbReference>
<dbReference type="SMART" id="SM00448">
    <property type="entry name" value="REC"/>
    <property type="match status" value="1"/>
</dbReference>
<evidence type="ECO:0000259" key="7">
    <source>
        <dbReference type="PROSITE" id="PS50110"/>
    </source>
</evidence>
<proteinExistence type="predicted"/>
<keyword evidence="4" id="KW-0238">DNA-binding</keyword>
<dbReference type="Gene3D" id="3.40.50.2300">
    <property type="match status" value="1"/>
</dbReference>
<dbReference type="InterPro" id="IPR011006">
    <property type="entry name" value="CheY-like_superfamily"/>
</dbReference>
<accession>A0A4Y9SGC3</accession>
<dbReference type="Proteomes" id="UP000298438">
    <property type="component" value="Unassembled WGS sequence"/>
</dbReference>
<dbReference type="InterPro" id="IPR039420">
    <property type="entry name" value="WalR-like"/>
</dbReference>
<evidence type="ECO:0000256" key="5">
    <source>
        <dbReference type="ARBA" id="ARBA00023163"/>
    </source>
</evidence>
<evidence type="ECO:0000256" key="3">
    <source>
        <dbReference type="ARBA" id="ARBA00023015"/>
    </source>
</evidence>
<evidence type="ECO:0000313" key="8">
    <source>
        <dbReference type="EMBL" id="TFW19190.1"/>
    </source>
</evidence>
<dbReference type="Pfam" id="PF00072">
    <property type="entry name" value="Response_reg"/>
    <property type="match status" value="1"/>
</dbReference>
<feature type="modified residue" description="4-aspartylphosphate" evidence="6">
    <location>
        <position position="60"/>
    </location>
</feature>
<protein>
    <submittedName>
        <fullName evidence="8">Response regulator</fullName>
    </submittedName>
</protein>
<reference evidence="8 9" key="1">
    <citation type="submission" date="2019-03" db="EMBL/GenBank/DDBJ databases">
        <title>Draft Genome Sequence of Massilia arenosa sp. nov., a Novel Massilia Species Isolated from a Sandy-loam Maize Soil.</title>
        <authorList>
            <person name="Raths R."/>
            <person name="Peta V."/>
            <person name="Bucking H."/>
        </authorList>
    </citation>
    <scope>NUCLEOTIDE SEQUENCE [LARGE SCALE GENOMIC DNA]</scope>
    <source>
        <strain evidence="8 9">MC02</strain>
    </source>
</reference>
<feature type="domain" description="Response regulatory" evidence="7">
    <location>
        <begin position="8"/>
        <end position="124"/>
    </location>
</feature>
<dbReference type="SUPFAM" id="SSF52172">
    <property type="entry name" value="CheY-like"/>
    <property type="match status" value="1"/>
</dbReference>
<name>A0A4Y9SGC3_9BURK</name>
<keyword evidence="9" id="KW-1185">Reference proteome</keyword>
<evidence type="ECO:0000256" key="1">
    <source>
        <dbReference type="ARBA" id="ARBA00022553"/>
    </source>
</evidence>
<organism evidence="8 9">
    <name type="scientific">Zemynaea arenosa</name>
    <dbReference type="NCBI Taxonomy" id="2561931"/>
    <lineage>
        <taxon>Bacteria</taxon>
        <taxon>Pseudomonadati</taxon>
        <taxon>Pseudomonadota</taxon>
        <taxon>Betaproteobacteria</taxon>
        <taxon>Burkholderiales</taxon>
        <taxon>Oxalobacteraceae</taxon>
        <taxon>Telluria group</taxon>
        <taxon>Zemynaea</taxon>
    </lineage>
</organism>
<evidence type="ECO:0000256" key="2">
    <source>
        <dbReference type="ARBA" id="ARBA00023012"/>
    </source>
</evidence>